<keyword evidence="1" id="KW-0732">Signal</keyword>
<organism evidence="2 3">
    <name type="scientific">Pandoraea terrae</name>
    <dbReference type="NCBI Taxonomy" id="1537710"/>
    <lineage>
        <taxon>Bacteria</taxon>
        <taxon>Pseudomonadati</taxon>
        <taxon>Pseudomonadota</taxon>
        <taxon>Betaproteobacteria</taxon>
        <taxon>Burkholderiales</taxon>
        <taxon>Burkholderiaceae</taxon>
        <taxon>Pandoraea</taxon>
    </lineage>
</organism>
<evidence type="ECO:0000256" key="1">
    <source>
        <dbReference type="SAM" id="SignalP"/>
    </source>
</evidence>
<feature type="chain" id="PRO_5022696247" description="DUF1302 domain-containing protein" evidence="1">
    <location>
        <begin position="35"/>
        <end position="521"/>
    </location>
</feature>
<dbReference type="AlphaFoldDB" id="A0A5E4ZCQ8"/>
<reference evidence="2 3" key="1">
    <citation type="submission" date="2019-08" db="EMBL/GenBank/DDBJ databases">
        <authorList>
            <person name="Peeters C."/>
        </authorList>
    </citation>
    <scope>NUCLEOTIDE SEQUENCE [LARGE SCALE GENOMIC DNA]</scope>
    <source>
        <strain evidence="2 3">LMG 30175</strain>
    </source>
</reference>
<feature type="signal peptide" evidence="1">
    <location>
        <begin position="1"/>
        <end position="34"/>
    </location>
</feature>
<dbReference type="EMBL" id="CABPRZ010000036">
    <property type="protein sequence ID" value="VVE58382.1"/>
    <property type="molecule type" value="Genomic_DNA"/>
</dbReference>
<evidence type="ECO:0000313" key="3">
    <source>
        <dbReference type="Proteomes" id="UP000414233"/>
    </source>
</evidence>
<accession>A0A5E4ZCQ8</accession>
<keyword evidence="3" id="KW-1185">Reference proteome</keyword>
<dbReference type="Proteomes" id="UP000414233">
    <property type="component" value="Unassembled WGS sequence"/>
</dbReference>
<sequence length="521" mass="56313">MQARRSTHAPLLNQPYSRIAVAAVLMFAAGGALAGNTIDLGNETSLDWSLTGTYGAAMRTRSPSPTILQPANINGDDGDRNFQKGSLINNRFSLLGEMNLYRGNMGVFLRGSAFYDQVYRRANGNDSPFTVNHSGDFNQFTDPAQFYHGRRAQLLDAYVYNTFSVGETKLNVKLGNQVVAWGESLYFPNIAGAMGVADATKSFVPGAEVKDILLPVPQLSMQWQLNPTVSLMGYYQFTYQPNQLSAPGSYFSTTDVVGPGAQYIIGPGGFKIPRGPDITPSNQGQFGLGSRVRVFGDTEVGLYFLNYHDKNPNVVTSFFPTIQYQQKYFGNIKLYGASASTSLFGANVAGEVSYRDGAPVLVNVGGTPQATRANVWQAQVSAIYSIGPTFLADSQSLVGEIGYQHVASVTPFMGSTQLVNTTNSAAYQVSWSLTYNNVFDGWDLTIPLTYADAFSGHSAVAGSFGSLSGAGDRRVSIGATFKRLNNLELGLTYAKFLGSVSLANRPLADRDYVAFNAKYSF</sequence>
<name>A0A5E4ZCQ8_9BURK</name>
<dbReference type="OrthoDB" id="8932625at2"/>
<protein>
    <recommendedName>
        <fullName evidence="4">DUF1302 domain-containing protein</fullName>
    </recommendedName>
</protein>
<dbReference type="RefSeq" id="WP_150699959.1">
    <property type="nucleotide sequence ID" value="NZ_CABPRZ010000036.1"/>
</dbReference>
<gene>
    <name evidence="2" type="ORF">PTE30175_05231</name>
</gene>
<evidence type="ECO:0008006" key="4">
    <source>
        <dbReference type="Google" id="ProtNLM"/>
    </source>
</evidence>
<dbReference type="InterPro" id="IPR010727">
    <property type="entry name" value="DUF1302"/>
</dbReference>
<dbReference type="Pfam" id="PF06980">
    <property type="entry name" value="DUF1302"/>
    <property type="match status" value="1"/>
</dbReference>
<proteinExistence type="predicted"/>
<evidence type="ECO:0000313" key="2">
    <source>
        <dbReference type="EMBL" id="VVE58382.1"/>
    </source>
</evidence>